<protein>
    <submittedName>
        <fullName evidence="4">Lytic transglycosylase domain-containing protein</fullName>
    </submittedName>
</protein>
<gene>
    <name evidence="4" type="ORF">EUU25_13445</name>
</gene>
<evidence type="ECO:0000313" key="4">
    <source>
        <dbReference type="EMBL" id="QGY81526.1"/>
    </source>
</evidence>
<comment type="similarity">
    <text evidence="1">Belongs to the transglycosylase Slt family.</text>
</comment>
<keyword evidence="5" id="KW-1185">Reference proteome</keyword>
<comment type="similarity">
    <text evidence="2">Belongs to the virb1 family.</text>
</comment>
<dbReference type="PANTHER" id="PTHR37423">
    <property type="entry name" value="SOLUBLE LYTIC MUREIN TRANSGLYCOSYLASE-RELATED"/>
    <property type="match status" value="1"/>
</dbReference>
<dbReference type="KEGG" id="slaa:EUU25_13445"/>
<dbReference type="Pfam" id="PF01464">
    <property type="entry name" value="SLT"/>
    <property type="match status" value="1"/>
</dbReference>
<dbReference type="PANTHER" id="PTHR37423:SF2">
    <property type="entry name" value="MEMBRANE-BOUND LYTIC MUREIN TRANSGLYCOSYLASE C"/>
    <property type="match status" value="1"/>
</dbReference>
<dbReference type="InterPro" id="IPR008258">
    <property type="entry name" value="Transglycosylase_SLT_dom_1"/>
</dbReference>
<dbReference type="AlphaFoldDB" id="A0A6I6LBW2"/>
<proteinExistence type="inferred from homology"/>
<feature type="domain" description="Transglycosylase SLT" evidence="3">
    <location>
        <begin position="102"/>
        <end position="203"/>
    </location>
</feature>
<dbReference type="Proteomes" id="UP000428803">
    <property type="component" value="Chromosome"/>
</dbReference>
<dbReference type="CDD" id="cd00254">
    <property type="entry name" value="LT-like"/>
    <property type="match status" value="1"/>
</dbReference>
<sequence length="220" mass="24335">MKLANFVESFMPPRMIFHFRTLRYPFRFVMFSGIALCAHAGLSAQVYEIGTDSTPRLLTTLTQPDAANFASRIAPENRIAYSASVTRKIMPPQWKIIVTTISEQHDIDPLLFEALIWQESRWNPSARSPKGAVGLTQLMPGTAANLGVNPYDALANLEGGARYLKAMLTQFNGDTRLALAAYNAGPARVAQYQGVPPFAETQNYVEAIRQRVAWGGALEE</sequence>
<name>A0A6I6LBW2_9SPHN</name>
<reference evidence="5" key="1">
    <citation type="submission" date="2019-01" db="EMBL/GenBank/DDBJ databases">
        <title>Sphingorhabdus lacus sp.nov., isolated from an oligotrophic freshwater lake.</title>
        <authorList>
            <person name="Park M."/>
        </authorList>
    </citation>
    <scope>NUCLEOTIDE SEQUENCE [LARGE SCALE GENOMIC DNA]</scope>
    <source>
        <strain evidence="5">IMCC1753</strain>
    </source>
</reference>
<evidence type="ECO:0000313" key="5">
    <source>
        <dbReference type="Proteomes" id="UP000428803"/>
    </source>
</evidence>
<dbReference type="InterPro" id="IPR023346">
    <property type="entry name" value="Lysozyme-like_dom_sf"/>
</dbReference>
<accession>A0A6I6LBW2</accession>
<dbReference type="SUPFAM" id="SSF53955">
    <property type="entry name" value="Lysozyme-like"/>
    <property type="match status" value="1"/>
</dbReference>
<organism evidence="4 5">
    <name type="scientific">Sphingorhabdus lacus</name>
    <dbReference type="NCBI Taxonomy" id="392610"/>
    <lineage>
        <taxon>Bacteria</taxon>
        <taxon>Pseudomonadati</taxon>
        <taxon>Pseudomonadota</taxon>
        <taxon>Alphaproteobacteria</taxon>
        <taxon>Sphingomonadales</taxon>
        <taxon>Sphingomonadaceae</taxon>
        <taxon>Sphingorhabdus</taxon>
    </lineage>
</organism>
<dbReference type="EMBL" id="CP035733">
    <property type="protein sequence ID" value="QGY81526.1"/>
    <property type="molecule type" value="Genomic_DNA"/>
</dbReference>
<evidence type="ECO:0000259" key="3">
    <source>
        <dbReference type="Pfam" id="PF01464"/>
    </source>
</evidence>
<dbReference type="Gene3D" id="1.10.530.10">
    <property type="match status" value="1"/>
</dbReference>
<evidence type="ECO:0000256" key="1">
    <source>
        <dbReference type="ARBA" id="ARBA00007734"/>
    </source>
</evidence>
<evidence type="ECO:0000256" key="2">
    <source>
        <dbReference type="ARBA" id="ARBA00009387"/>
    </source>
</evidence>